<organism evidence="2 3">
    <name type="scientific">Perkinsus olseni</name>
    <name type="common">Perkinsus atlanticus</name>
    <dbReference type="NCBI Taxonomy" id="32597"/>
    <lineage>
        <taxon>Eukaryota</taxon>
        <taxon>Sar</taxon>
        <taxon>Alveolata</taxon>
        <taxon>Perkinsozoa</taxon>
        <taxon>Perkinsea</taxon>
        <taxon>Perkinsida</taxon>
        <taxon>Perkinsidae</taxon>
        <taxon>Perkinsus</taxon>
    </lineage>
</organism>
<feature type="region of interest" description="Disordered" evidence="1">
    <location>
        <begin position="75"/>
        <end position="106"/>
    </location>
</feature>
<dbReference type="EMBL" id="JABANO010030699">
    <property type="protein sequence ID" value="KAF4711456.1"/>
    <property type="molecule type" value="Genomic_DNA"/>
</dbReference>
<evidence type="ECO:0000313" key="3">
    <source>
        <dbReference type="Proteomes" id="UP000553632"/>
    </source>
</evidence>
<keyword evidence="3" id="KW-1185">Reference proteome</keyword>
<reference evidence="2 3" key="1">
    <citation type="submission" date="2020-04" db="EMBL/GenBank/DDBJ databases">
        <title>Perkinsus olseni comparative genomics.</title>
        <authorList>
            <person name="Bogema D.R."/>
        </authorList>
    </citation>
    <scope>NUCLEOTIDE SEQUENCE [LARGE SCALE GENOMIC DNA]</scope>
    <source>
        <strain evidence="2 3">ATCC PRA-207</strain>
    </source>
</reference>
<accession>A0A7J6QUT8</accession>
<dbReference type="Proteomes" id="UP000553632">
    <property type="component" value="Unassembled WGS sequence"/>
</dbReference>
<evidence type="ECO:0000256" key="1">
    <source>
        <dbReference type="SAM" id="MobiDB-lite"/>
    </source>
</evidence>
<feature type="non-terminal residue" evidence="2">
    <location>
        <position position="106"/>
    </location>
</feature>
<gene>
    <name evidence="2" type="ORF">FOZ63_025836</name>
</gene>
<sequence length="106" mass="10618">MPLAAATPIKVLPAMLCRAAAIPAYGTVAITATRGTSIRILAARGFFSRGGSGKGDGQSDSPAAFKGFLGWLSGASKTSPEVPTPPPTEGGAAEASTSVEEELEGR</sequence>
<proteinExistence type="predicted"/>
<comment type="caution">
    <text evidence="2">The sequence shown here is derived from an EMBL/GenBank/DDBJ whole genome shotgun (WGS) entry which is preliminary data.</text>
</comment>
<protein>
    <submittedName>
        <fullName evidence="2">Uncharacterized protein</fullName>
    </submittedName>
</protein>
<dbReference type="AlphaFoldDB" id="A0A7J6QUT8"/>
<evidence type="ECO:0000313" key="2">
    <source>
        <dbReference type="EMBL" id="KAF4711456.1"/>
    </source>
</evidence>
<name>A0A7J6QUT8_PEROL</name>